<dbReference type="RefSeq" id="WP_373428730.1">
    <property type="nucleotide sequence ID" value="NZ_JAUSWV010000002.1"/>
</dbReference>
<keyword evidence="2" id="KW-1185">Reference proteome</keyword>
<accession>A0ABU0NHT3</accession>
<gene>
    <name evidence="1" type="ORF">QF030_000851</name>
</gene>
<dbReference type="EMBL" id="JAUSWV010000002">
    <property type="protein sequence ID" value="MDQ0578673.1"/>
    <property type="molecule type" value="Genomic_DNA"/>
</dbReference>
<sequence>MAETLTQHLVLAPLTHAILIVGRSQAAGEAVGEGFEVPTEAAPGTVDDLADDTPEIFQRSDLPAVQRMYRCQRSAGTSGSVATAPRCRPFVRKRASCFNEILARGLCGRGHDT</sequence>
<organism evidence="1 2">
    <name type="scientific">Streptomyces rishiriensis</name>
    <dbReference type="NCBI Taxonomy" id="68264"/>
    <lineage>
        <taxon>Bacteria</taxon>
        <taxon>Bacillati</taxon>
        <taxon>Actinomycetota</taxon>
        <taxon>Actinomycetes</taxon>
        <taxon>Kitasatosporales</taxon>
        <taxon>Streptomycetaceae</taxon>
        <taxon>Streptomyces</taxon>
    </lineage>
</organism>
<comment type="caution">
    <text evidence="1">The sequence shown here is derived from an EMBL/GenBank/DDBJ whole genome shotgun (WGS) entry which is preliminary data.</text>
</comment>
<evidence type="ECO:0000313" key="1">
    <source>
        <dbReference type="EMBL" id="MDQ0578673.1"/>
    </source>
</evidence>
<protein>
    <submittedName>
        <fullName evidence="1">Uncharacterized protein</fullName>
    </submittedName>
</protein>
<evidence type="ECO:0000313" key="2">
    <source>
        <dbReference type="Proteomes" id="UP001230654"/>
    </source>
</evidence>
<reference evidence="1 2" key="1">
    <citation type="submission" date="2023-07" db="EMBL/GenBank/DDBJ databases">
        <title>Comparative genomics of wheat-associated soil bacteria to identify genetic determinants of phenazine resistance.</title>
        <authorList>
            <person name="Mouncey N."/>
        </authorList>
    </citation>
    <scope>NUCLEOTIDE SEQUENCE [LARGE SCALE GENOMIC DNA]</scope>
    <source>
        <strain evidence="1 2">B2I6</strain>
    </source>
</reference>
<name>A0ABU0NHT3_STRRH</name>
<dbReference type="Proteomes" id="UP001230654">
    <property type="component" value="Unassembled WGS sequence"/>
</dbReference>
<proteinExistence type="predicted"/>